<gene>
    <name evidence="3" type="ORF">OPV22_006623</name>
</gene>
<dbReference type="EMBL" id="JAQQAF010000002">
    <property type="protein sequence ID" value="KAJ8505737.1"/>
    <property type="molecule type" value="Genomic_DNA"/>
</dbReference>
<protein>
    <submittedName>
        <fullName evidence="3">Uncharacterized protein</fullName>
    </submittedName>
</protein>
<keyword evidence="4" id="KW-1185">Reference proteome</keyword>
<feature type="region of interest" description="Disordered" evidence="1">
    <location>
        <begin position="40"/>
        <end position="69"/>
    </location>
</feature>
<feature type="region of interest" description="Disordered" evidence="1">
    <location>
        <begin position="130"/>
        <end position="149"/>
    </location>
</feature>
<organism evidence="3 4">
    <name type="scientific">Ensete ventricosum</name>
    <name type="common">Abyssinian banana</name>
    <name type="synonym">Musa ensete</name>
    <dbReference type="NCBI Taxonomy" id="4639"/>
    <lineage>
        <taxon>Eukaryota</taxon>
        <taxon>Viridiplantae</taxon>
        <taxon>Streptophyta</taxon>
        <taxon>Embryophyta</taxon>
        <taxon>Tracheophyta</taxon>
        <taxon>Spermatophyta</taxon>
        <taxon>Magnoliopsida</taxon>
        <taxon>Liliopsida</taxon>
        <taxon>Zingiberales</taxon>
        <taxon>Musaceae</taxon>
        <taxon>Ensete</taxon>
    </lineage>
</organism>
<evidence type="ECO:0000313" key="3">
    <source>
        <dbReference type="EMBL" id="KAJ8505737.1"/>
    </source>
</evidence>
<feature type="chain" id="PRO_5043899986" evidence="2">
    <location>
        <begin position="24"/>
        <end position="265"/>
    </location>
</feature>
<evidence type="ECO:0000256" key="2">
    <source>
        <dbReference type="SAM" id="SignalP"/>
    </source>
</evidence>
<dbReference type="Proteomes" id="UP001222027">
    <property type="component" value="Unassembled WGS sequence"/>
</dbReference>
<comment type="caution">
    <text evidence="3">The sequence shown here is derived from an EMBL/GenBank/DDBJ whole genome shotgun (WGS) entry which is preliminary data.</text>
</comment>
<evidence type="ECO:0000313" key="4">
    <source>
        <dbReference type="Proteomes" id="UP001222027"/>
    </source>
</evidence>
<accession>A0AAV8Q4Q4</accession>
<proteinExistence type="predicted"/>
<dbReference type="AlphaFoldDB" id="A0AAV8Q4Q4"/>
<sequence length="265" mass="30143">MASVKIAGILSVVFSLLFLLSHATRVPLLPDATTAVAFPELPEGFDPTTAEQVPAEDADPTALTASSEKVTSELPLPALVEGFDHVDLSLRRPMHRHHRCRHHHHHDHNGHRFHGIRVVPYGNDMIQLPKGGEVDAGSEAEGREGRMEWPLVSEWEGERRRTRKNKEHKKKRAEEEDSDSDSDDEEEMEMRKKELKFGRRRMERTEQRGWLNWYHLSDGACSFYICLPISVLKLKQSSHCASSQGPNTSLTLSYQLLQEEVLLEV</sequence>
<feature type="compositionally biased region" description="Acidic residues" evidence="1">
    <location>
        <begin position="175"/>
        <end position="188"/>
    </location>
</feature>
<name>A0AAV8Q4Q4_ENSVE</name>
<evidence type="ECO:0000256" key="1">
    <source>
        <dbReference type="SAM" id="MobiDB-lite"/>
    </source>
</evidence>
<reference evidence="3 4" key="1">
    <citation type="submission" date="2022-12" db="EMBL/GenBank/DDBJ databases">
        <title>Chromosome-scale assembly of the Ensete ventricosum genome.</title>
        <authorList>
            <person name="Dussert Y."/>
            <person name="Stocks J."/>
            <person name="Wendawek A."/>
            <person name="Woldeyes F."/>
            <person name="Nichols R.A."/>
            <person name="Borrell J.S."/>
        </authorList>
    </citation>
    <scope>NUCLEOTIDE SEQUENCE [LARGE SCALE GENOMIC DNA]</scope>
    <source>
        <strain evidence="4">cv. Maze</strain>
        <tissue evidence="3">Seeds</tissue>
    </source>
</reference>
<feature type="signal peptide" evidence="2">
    <location>
        <begin position="1"/>
        <end position="23"/>
    </location>
</feature>
<feature type="compositionally biased region" description="Basic residues" evidence="1">
    <location>
        <begin position="160"/>
        <end position="171"/>
    </location>
</feature>
<keyword evidence="2" id="KW-0732">Signal</keyword>
<feature type="region of interest" description="Disordered" evidence="1">
    <location>
        <begin position="157"/>
        <end position="189"/>
    </location>
</feature>